<sequence>MEGVQLCNKSLIGKEKELTYERILSMGFEDTSINISSSAMRNELDKLLVTVNGEERQKSFKMEMDNFFSLFNRYLLNKMEKKTLQWERIKIPNNDQVLEYKTIREADVDSARLLLDKLVVLKLNGGLGTTMGCVGPKSIIEVREGYTFLDLSVKQVEYLNKKYNVNVPLVLMNSFNTDEDTTRIIKKYTGQNVNILTFNQSRYPRISKESLLPIPRTYDSCIFEWYPPGHGDLFKALLNSGLLEKLLCMGKEILFVSNIDNLGAVVDLNILQYMIDNKSEYIMELTHKTKADIKGGTIIDYEGSIRLLEIAQVPPQHVEEFKSIEKFKYFNTNNIWLDLSSIKRVLQNNELALEIIPNYKILSSDVKGDSDITVIQLETAIGSAIHYFGNSRGINVPRSRFLPVKTCSDLFLVKSDLYSLQNGQLIMDQSRFGGVPLIKLGNHFKKVSDFQKRIPYIPKILELDHLTMTGSVNLGKNVVLKGTVIIVAGDGQSIDIPNGSILENTVVTGNLRLLEH</sequence>
<evidence type="ECO:0000256" key="5">
    <source>
        <dbReference type="ARBA" id="ARBA00048128"/>
    </source>
</evidence>
<feature type="binding site" evidence="8">
    <location>
        <position position="229"/>
    </location>
    <ligand>
        <name>UTP</name>
        <dbReference type="ChEBI" id="CHEBI:46398"/>
    </ligand>
</feature>
<feature type="binding site" evidence="8">
    <location>
        <position position="137"/>
    </location>
    <ligand>
        <name>UTP</name>
        <dbReference type="ChEBI" id="CHEBI:46398"/>
    </ligand>
</feature>
<dbReference type="GO" id="GO:0006011">
    <property type="term" value="P:UDP-alpha-D-glucose metabolic process"/>
    <property type="evidence" value="ECO:0007669"/>
    <property type="project" value="UniProtKB-UniRule"/>
</dbReference>
<comment type="similarity">
    <text evidence="2 6">Belongs to the UDPGP type 1 family.</text>
</comment>
<dbReference type="EMBL" id="CP054532">
    <property type="protein sequence ID" value="QSL64283.1"/>
    <property type="molecule type" value="Genomic_DNA"/>
</dbReference>
<feature type="binding site" evidence="8">
    <location>
        <position position="405"/>
    </location>
    <ligand>
        <name>UTP</name>
        <dbReference type="ChEBI" id="CHEBI:46398"/>
    </ligand>
</feature>
<dbReference type="PIRSF" id="PIRSF000806">
    <property type="entry name" value="UDPGP"/>
    <property type="match status" value="1"/>
</dbReference>
<feature type="binding site" evidence="8">
    <location>
        <position position="200"/>
    </location>
    <ligand>
        <name>UTP</name>
        <dbReference type="ChEBI" id="CHEBI:46398"/>
    </ligand>
</feature>
<dbReference type="Gene3D" id="3.90.550.10">
    <property type="entry name" value="Spore Coat Polysaccharide Biosynthesis Protein SpsA, Chain A"/>
    <property type="match status" value="1"/>
</dbReference>
<keyword evidence="10" id="KW-1185">Reference proteome</keyword>
<keyword evidence="4 6" id="KW-0548">Nucleotidyltransferase</keyword>
<dbReference type="Gene3D" id="2.160.10.10">
    <property type="entry name" value="Hexapeptide repeat proteins"/>
    <property type="match status" value="1"/>
</dbReference>
<evidence type="ECO:0000313" key="9">
    <source>
        <dbReference type="EMBL" id="QSL64283.1"/>
    </source>
</evidence>
<dbReference type="EC" id="2.7.7.9" evidence="6"/>
<dbReference type="FunFam" id="2.160.10.10:FF:000001">
    <property type="entry name" value="UTP--glucose-1-phosphate uridylyltransferase"/>
    <property type="match status" value="1"/>
</dbReference>
<comment type="function">
    <text evidence="1">Plays a central role as a glucosyl donor in cellular metabolic pathways.</text>
</comment>
<name>A0A899FUE0_9ASCO</name>
<dbReference type="AlphaFoldDB" id="A0A899FUE0"/>
<dbReference type="OrthoDB" id="932129at2759"/>
<dbReference type="FunFam" id="3.90.550.10:FF:000002">
    <property type="entry name" value="UTP--glucose-1-phosphate uridylyltransferase"/>
    <property type="match status" value="1"/>
</dbReference>
<evidence type="ECO:0000256" key="4">
    <source>
        <dbReference type="ARBA" id="ARBA00022695"/>
    </source>
</evidence>
<organism evidence="9 10">
    <name type="scientific">Pneumocystis wakefieldiae</name>
    <dbReference type="NCBI Taxonomy" id="38082"/>
    <lineage>
        <taxon>Eukaryota</taxon>
        <taxon>Fungi</taxon>
        <taxon>Dikarya</taxon>
        <taxon>Ascomycota</taxon>
        <taxon>Taphrinomycotina</taxon>
        <taxon>Pneumocystomycetes</taxon>
        <taxon>Pneumocystaceae</taxon>
        <taxon>Pneumocystis</taxon>
    </lineage>
</organism>
<evidence type="ECO:0000256" key="8">
    <source>
        <dbReference type="PIRSR" id="PIRSR000806-2"/>
    </source>
</evidence>
<feature type="binding site" evidence="8">
    <location>
        <position position="260"/>
    </location>
    <ligand>
        <name>UTP</name>
        <dbReference type="ChEBI" id="CHEBI:46398"/>
    </ligand>
</feature>
<evidence type="ECO:0000256" key="2">
    <source>
        <dbReference type="ARBA" id="ARBA00010401"/>
    </source>
</evidence>
<proteinExistence type="inferred from homology"/>
<dbReference type="CDD" id="cd00897">
    <property type="entry name" value="UGPase_euk"/>
    <property type="match status" value="1"/>
</dbReference>
<reference evidence="9" key="1">
    <citation type="submission" date="2020-06" db="EMBL/GenBank/DDBJ databases">
        <title>Genomes of multiple members of Pneumocystis genus reveal paths to human pathogen Pneumocystis jirovecii.</title>
        <authorList>
            <person name="Cisse O.H."/>
            <person name="Ma L."/>
            <person name="Dekker J."/>
            <person name="Khil P."/>
            <person name="Jo J."/>
            <person name="Brenchley J."/>
            <person name="Blair R."/>
            <person name="Pahar B."/>
            <person name="Chabe M."/>
            <person name="Van Rompay K.A."/>
            <person name="Keesler R."/>
            <person name="Sukura A."/>
            <person name="Hirsch V."/>
            <person name="Kutty G."/>
            <person name="Liu Y."/>
            <person name="Peng L."/>
            <person name="Chen J."/>
            <person name="Song J."/>
            <person name="Weissenbacher-Lang C."/>
            <person name="Xu J."/>
            <person name="Upham N.S."/>
            <person name="Stajich J.E."/>
            <person name="Cuomo C.A."/>
            <person name="Cushion M.T."/>
            <person name="Kovacs J.A."/>
        </authorList>
    </citation>
    <scope>NUCLEOTIDE SEQUENCE</scope>
    <source>
        <strain evidence="9">2A</strain>
    </source>
</reference>
<evidence type="ECO:0000313" key="10">
    <source>
        <dbReference type="Proteomes" id="UP000663699"/>
    </source>
</evidence>
<dbReference type="Proteomes" id="UP000663699">
    <property type="component" value="Chromosome 1"/>
</dbReference>
<dbReference type="InterPro" id="IPR002618">
    <property type="entry name" value="UDPGP_fam"/>
</dbReference>
<keyword evidence="3 6" id="KW-0808">Transferase</keyword>
<dbReference type="SUPFAM" id="SSF53448">
    <property type="entry name" value="Nucleotide-diphospho-sugar transferases"/>
    <property type="match status" value="1"/>
</dbReference>
<dbReference type="PANTHER" id="PTHR43511">
    <property type="match status" value="1"/>
</dbReference>
<accession>A0A899FUE0</accession>
<dbReference type="InterPro" id="IPR029044">
    <property type="entry name" value="Nucleotide-diphossugar_trans"/>
</dbReference>
<feature type="binding site" evidence="7">
    <location>
        <position position="230"/>
    </location>
    <ligand>
        <name>substrate</name>
    </ligand>
</feature>
<evidence type="ECO:0000256" key="1">
    <source>
        <dbReference type="ARBA" id="ARBA00003449"/>
    </source>
</evidence>
<dbReference type="GO" id="GO:0003983">
    <property type="term" value="F:UTP:glucose-1-phosphate uridylyltransferase activity"/>
    <property type="evidence" value="ECO:0007669"/>
    <property type="project" value="UniProtKB-EC"/>
</dbReference>
<comment type="catalytic activity">
    <reaction evidence="5 6">
        <text>alpha-D-glucose 1-phosphate + UTP + H(+) = UDP-alpha-D-glucose + diphosphate</text>
        <dbReference type="Rhea" id="RHEA:19889"/>
        <dbReference type="ChEBI" id="CHEBI:15378"/>
        <dbReference type="ChEBI" id="CHEBI:33019"/>
        <dbReference type="ChEBI" id="CHEBI:46398"/>
        <dbReference type="ChEBI" id="CHEBI:58601"/>
        <dbReference type="ChEBI" id="CHEBI:58885"/>
        <dbReference type="EC" id="2.7.7.9"/>
    </reaction>
</comment>
<protein>
    <recommendedName>
        <fullName evidence="6">UTP--glucose-1-phosphate uridylyltransferase</fullName>
        <ecNumber evidence="6">2.7.7.9</ecNumber>
    </recommendedName>
</protein>
<dbReference type="InterPro" id="IPR016267">
    <property type="entry name" value="UDPGP_trans"/>
</dbReference>
<evidence type="ECO:0000256" key="3">
    <source>
        <dbReference type="ARBA" id="ARBA00022679"/>
    </source>
</evidence>
<gene>
    <name evidence="9" type="ORF">MERGE_000439</name>
</gene>
<dbReference type="Pfam" id="PF01704">
    <property type="entry name" value="UDPGP"/>
    <property type="match status" value="1"/>
</dbReference>
<evidence type="ECO:0000256" key="7">
    <source>
        <dbReference type="PIRSR" id="PIRSR000806-1"/>
    </source>
</evidence>
<evidence type="ECO:0000256" key="6">
    <source>
        <dbReference type="PIRNR" id="PIRNR000806"/>
    </source>
</evidence>